<sequence>MVSQSLFKFQHELHIAVIQELV</sequence>
<evidence type="ECO:0000313" key="1">
    <source>
        <dbReference type="EMBL" id="MBX37485.1"/>
    </source>
</evidence>
<reference evidence="1" key="1">
    <citation type="submission" date="2018-02" db="EMBL/GenBank/DDBJ databases">
        <title>Rhizophora mucronata_Transcriptome.</title>
        <authorList>
            <person name="Meera S.P."/>
            <person name="Sreeshan A."/>
            <person name="Augustine A."/>
        </authorList>
    </citation>
    <scope>NUCLEOTIDE SEQUENCE</scope>
    <source>
        <tissue evidence="1">Leaf</tissue>
    </source>
</reference>
<proteinExistence type="predicted"/>
<name>A0A2P2N4X3_RHIMU</name>
<dbReference type="EMBL" id="GGEC01057001">
    <property type="protein sequence ID" value="MBX37485.1"/>
    <property type="molecule type" value="Transcribed_RNA"/>
</dbReference>
<accession>A0A2P2N4X3</accession>
<dbReference type="AlphaFoldDB" id="A0A2P2N4X3"/>
<protein>
    <submittedName>
        <fullName evidence="1">Uncharacterized protein</fullName>
    </submittedName>
</protein>
<organism evidence="1">
    <name type="scientific">Rhizophora mucronata</name>
    <name type="common">Asiatic mangrove</name>
    <dbReference type="NCBI Taxonomy" id="61149"/>
    <lineage>
        <taxon>Eukaryota</taxon>
        <taxon>Viridiplantae</taxon>
        <taxon>Streptophyta</taxon>
        <taxon>Embryophyta</taxon>
        <taxon>Tracheophyta</taxon>
        <taxon>Spermatophyta</taxon>
        <taxon>Magnoliopsida</taxon>
        <taxon>eudicotyledons</taxon>
        <taxon>Gunneridae</taxon>
        <taxon>Pentapetalae</taxon>
        <taxon>rosids</taxon>
        <taxon>fabids</taxon>
        <taxon>Malpighiales</taxon>
        <taxon>Rhizophoraceae</taxon>
        <taxon>Rhizophora</taxon>
    </lineage>
</organism>